<dbReference type="AlphaFoldDB" id="A0A3N0V1M6"/>
<dbReference type="Proteomes" id="UP000282106">
    <property type="component" value="Unassembled WGS sequence"/>
</dbReference>
<dbReference type="PANTHER" id="PTHR42673">
    <property type="entry name" value="MALEYLACETOACETATE ISOMERASE"/>
    <property type="match status" value="1"/>
</dbReference>
<dbReference type="RefSeq" id="WP_123212849.1">
    <property type="nucleotide sequence ID" value="NZ_RJVO01000009.1"/>
</dbReference>
<dbReference type="GO" id="GO:0006749">
    <property type="term" value="P:glutathione metabolic process"/>
    <property type="evidence" value="ECO:0007669"/>
    <property type="project" value="TreeGrafter"/>
</dbReference>
<comment type="caution">
    <text evidence="4">The sequence shown here is derived from an EMBL/GenBank/DDBJ whole genome shotgun (WGS) entry which is preliminary data.</text>
</comment>
<gene>
    <name evidence="4" type="primary">maiA</name>
    <name evidence="4" type="ORF">ED208_15570</name>
</gene>
<dbReference type="InterPro" id="IPR004045">
    <property type="entry name" value="Glutathione_S-Trfase_N"/>
</dbReference>
<dbReference type="SUPFAM" id="SSF52833">
    <property type="entry name" value="Thioredoxin-like"/>
    <property type="match status" value="1"/>
</dbReference>
<evidence type="ECO:0000313" key="5">
    <source>
        <dbReference type="Proteomes" id="UP000282106"/>
    </source>
</evidence>
<proteinExistence type="inferred from homology"/>
<dbReference type="InterPro" id="IPR010987">
    <property type="entry name" value="Glutathione-S-Trfase_C-like"/>
</dbReference>
<dbReference type="NCBIfam" id="TIGR01262">
    <property type="entry name" value="maiA"/>
    <property type="match status" value="1"/>
</dbReference>
<name>A0A3N0V1M6_9GAMM</name>
<dbReference type="GO" id="GO:0004364">
    <property type="term" value="F:glutathione transferase activity"/>
    <property type="evidence" value="ECO:0007669"/>
    <property type="project" value="TreeGrafter"/>
</dbReference>
<dbReference type="SFLD" id="SFLDG00358">
    <property type="entry name" value="Main_(cytGST)"/>
    <property type="match status" value="1"/>
</dbReference>
<dbReference type="InterPro" id="IPR034333">
    <property type="entry name" value="GST_Zeta_N"/>
</dbReference>
<dbReference type="SFLD" id="SFLDS00019">
    <property type="entry name" value="Glutathione_Transferase_(cytos"/>
    <property type="match status" value="1"/>
</dbReference>
<feature type="domain" description="GST C-terminal" evidence="3">
    <location>
        <begin position="88"/>
        <end position="215"/>
    </location>
</feature>
<dbReference type="InterPro" id="IPR036249">
    <property type="entry name" value="Thioredoxin-like_sf"/>
</dbReference>
<dbReference type="GO" id="GO:0006559">
    <property type="term" value="P:L-phenylalanine catabolic process"/>
    <property type="evidence" value="ECO:0007669"/>
    <property type="project" value="TreeGrafter"/>
</dbReference>
<dbReference type="EC" id="5.2.1.2" evidence="4"/>
<evidence type="ECO:0000259" key="3">
    <source>
        <dbReference type="PROSITE" id="PS50405"/>
    </source>
</evidence>
<dbReference type="InterPro" id="IPR034330">
    <property type="entry name" value="GST_Zeta_C"/>
</dbReference>
<dbReference type="CDD" id="cd03191">
    <property type="entry name" value="GST_C_Zeta"/>
    <property type="match status" value="1"/>
</dbReference>
<dbReference type="InterPro" id="IPR040079">
    <property type="entry name" value="Glutathione_S-Trfase"/>
</dbReference>
<dbReference type="Pfam" id="PF13410">
    <property type="entry name" value="GST_C_2"/>
    <property type="match status" value="1"/>
</dbReference>
<dbReference type="InterPro" id="IPR036282">
    <property type="entry name" value="Glutathione-S-Trfase_C_sf"/>
</dbReference>
<reference evidence="4 5" key="1">
    <citation type="submission" date="2018-10" db="EMBL/GenBank/DDBJ databases">
        <authorList>
            <person name="Chen W.-M."/>
        </authorList>
    </citation>
    <scope>NUCLEOTIDE SEQUENCE [LARGE SCALE GENOMIC DNA]</scope>
    <source>
        <strain evidence="4 5">THS-13</strain>
    </source>
</reference>
<dbReference type="PROSITE" id="PS50405">
    <property type="entry name" value="GST_CTER"/>
    <property type="match status" value="1"/>
</dbReference>
<dbReference type="CDD" id="cd03042">
    <property type="entry name" value="GST_N_Zeta"/>
    <property type="match status" value="1"/>
</dbReference>
<dbReference type="Gene3D" id="1.20.1050.10">
    <property type="match status" value="1"/>
</dbReference>
<evidence type="ECO:0000259" key="2">
    <source>
        <dbReference type="PROSITE" id="PS50404"/>
    </source>
</evidence>
<dbReference type="Pfam" id="PF02798">
    <property type="entry name" value="GST_N"/>
    <property type="match status" value="1"/>
</dbReference>
<comment type="similarity">
    <text evidence="1">Belongs to the GST superfamily. Zeta family.</text>
</comment>
<dbReference type="EMBL" id="RJVO01000009">
    <property type="protein sequence ID" value="ROH86454.1"/>
    <property type="molecule type" value="Genomic_DNA"/>
</dbReference>
<accession>A0A3N0V1M6</accession>
<sequence>MLTLYSYWRSSASYRVRIALALKGLDYEYRPVHLVKDGGEQHAAGYRAINPEGRVPLLIDGDFKLGQSLAILRYLDARFPERPLVSAEPREAARAWQFCEAINADIQPLHNLGPLGYLSKTLGVDERQRETWIRHWIDRGLSALEAEVADQPLESAVFGDSPGIADCCLVPQVYAARRFGADLARYPRLMALAARLESLPAFIAAHPDQQPDAQPG</sequence>
<evidence type="ECO:0000313" key="4">
    <source>
        <dbReference type="EMBL" id="ROH86454.1"/>
    </source>
</evidence>
<evidence type="ECO:0000256" key="1">
    <source>
        <dbReference type="ARBA" id="ARBA00010007"/>
    </source>
</evidence>
<feature type="domain" description="GST N-terminal" evidence="2">
    <location>
        <begin position="1"/>
        <end position="83"/>
    </location>
</feature>
<dbReference type="InParanoid" id="A0A3N0V1M6"/>
<keyword evidence="4" id="KW-0413">Isomerase</keyword>
<dbReference type="PROSITE" id="PS50404">
    <property type="entry name" value="GST_NTER"/>
    <property type="match status" value="1"/>
</dbReference>
<dbReference type="SUPFAM" id="SSF47616">
    <property type="entry name" value="GST C-terminal domain-like"/>
    <property type="match status" value="1"/>
</dbReference>
<dbReference type="Gene3D" id="3.40.30.10">
    <property type="entry name" value="Glutaredoxin"/>
    <property type="match status" value="1"/>
</dbReference>
<dbReference type="GO" id="GO:0005737">
    <property type="term" value="C:cytoplasm"/>
    <property type="evidence" value="ECO:0007669"/>
    <property type="project" value="InterPro"/>
</dbReference>
<dbReference type="GO" id="GO:0016034">
    <property type="term" value="F:maleylacetoacetate isomerase activity"/>
    <property type="evidence" value="ECO:0007669"/>
    <property type="project" value="UniProtKB-EC"/>
</dbReference>
<dbReference type="PANTHER" id="PTHR42673:SF21">
    <property type="entry name" value="GLUTATHIONE S-TRANSFERASE YFCF"/>
    <property type="match status" value="1"/>
</dbReference>
<keyword evidence="5" id="KW-1185">Reference proteome</keyword>
<protein>
    <submittedName>
        <fullName evidence="4">Maleylacetoacetate isomerase</fullName>
        <ecNumber evidence="4">5.2.1.2</ecNumber>
    </submittedName>
</protein>
<dbReference type="InterPro" id="IPR005955">
    <property type="entry name" value="GST_Zeta"/>
</dbReference>
<organism evidence="4 5">
    <name type="scientific">Stagnimonas aquatica</name>
    <dbReference type="NCBI Taxonomy" id="2689987"/>
    <lineage>
        <taxon>Bacteria</taxon>
        <taxon>Pseudomonadati</taxon>
        <taxon>Pseudomonadota</taxon>
        <taxon>Gammaproteobacteria</taxon>
        <taxon>Nevskiales</taxon>
        <taxon>Nevskiaceae</taxon>
        <taxon>Stagnimonas</taxon>
    </lineage>
</organism>